<comment type="similarity">
    <text evidence="1 6">Belongs to the methyltransferase superfamily. RsmH family.</text>
</comment>
<dbReference type="InterPro" id="IPR029063">
    <property type="entry name" value="SAM-dependent_MTases_sf"/>
</dbReference>
<feature type="binding site" evidence="6">
    <location>
        <begin position="33"/>
        <end position="35"/>
    </location>
    <ligand>
        <name>S-adenosyl-L-methionine</name>
        <dbReference type="ChEBI" id="CHEBI:59789"/>
    </ligand>
</feature>
<keyword evidence="3 6" id="KW-0489">Methyltransferase</keyword>
<keyword evidence="6" id="KW-0963">Cytoplasm</keyword>
<evidence type="ECO:0000313" key="7">
    <source>
        <dbReference type="EMBL" id="OGF23402.1"/>
    </source>
</evidence>
<dbReference type="PANTHER" id="PTHR11265">
    <property type="entry name" value="S-ADENOSYL-METHYLTRANSFERASE MRAW"/>
    <property type="match status" value="1"/>
</dbReference>
<feature type="binding site" evidence="6">
    <location>
        <position position="105"/>
    </location>
    <ligand>
        <name>S-adenosyl-L-methionine</name>
        <dbReference type="ChEBI" id="CHEBI:59789"/>
    </ligand>
</feature>
<keyword evidence="5 6" id="KW-0949">S-adenosyl-L-methionine</keyword>
<evidence type="ECO:0000256" key="2">
    <source>
        <dbReference type="ARBA" id="ARBA00022552"/>
    </source>
</evidence>
<gene>
    <name evidence="6" type="primary">rsmH</name>
    <name evidence="7" type="ORF">A3D45_02160</name>
</gene>
<comment type="function">
    <text evidence="6">Specifically methylates the N4 position of cytidine in position 1402 (C1402) of 16S rRNA.</text>
</comment>
<evidence type="ECO:0000256" key="6">
    <source>
        <dbReference type="HAMAP-Rule" id="MF_01007"/>
    </source>
</evidence>
<dbReference type="Gene3D" id="1.10.150.170">
    <property type="entry name" value="Putative methyltransferase TM0872, insert domain"/>
    <property type="match status" value="1"/>
</dbReference>
<dbReference type="EMBL" id="MFFT01000012">
    <property type="protein sequence ID" value="OGF23402.1"/>
    <property type="molecule type" value="Genomic_DNA"/>
</dbReference>
<dbReference type="HAMAP" id="MF_01007">
    <property type="entry name" value="16SrRNA_methyltr_H"/>
    <property type="match status" value="1"/>
</dbReference>
<dbReference type="SUPFAM" id="SSF81799">
    <property type="entry name" value="Putative methyltransferase TM0872, insert domain"/>
    <property type="match status" value="1"/>
</dbReference>
<evidence type="ECO:0000256" key="5">
    <source>
        <dbReference type="ARBA" id="ARBA00022691"/>
    </source>
</evidence>
<dbReference type="GO" id="GO:0070475">
    <property type="term" value="P:rRNA base methylation"/>
    <property type="evidence" value="ECO:0007669"/>
    <property type="project" value="UniProtKB-UniRule"/>
</dbReference>
<evidence type="ECO:0000256" key="1">
    <source>
        <dbReference type="ARBA" id="ARBA00010396"/>
    </source>
</evidence>
<dbReference type="EC" id="2.1.1.199" evidence="6"/>
<keyword evidence="2 6" id="KW-0698">rRNA processing</keyword>
<dbReference type="InterPro" id="IPR002903">
    <property type="entry name" value="RsmH"/>
</dbReference>
<dbReference type="Gene3D" id="3.40.50.150">
    <property type="entry name" value="Vaccinia Virus protein VP39"/>
    <property type="match status" value="1"/>
</dbReference>
<reference evidence="7 8" key="1">
    <citation type="journal article" date="2016" name="Nat. Commun.">
        <title>Thousands of microbial genomes shed light on interconnected biogeochemical processes in an aquifer system.</title>
        <authorList>
            <person name="Anantharaman K."/>
            <person name="Brown C.T."/>
            <person name="Hug L.A."/>
            <person name="Sharon I."/>
            <person name="Castelle C.J."/>
            <person name="Probst A.J."/>
            <person name="Thomas B.C."/>
            <person name="Singh A."/>
            <person name="Wilkins M.J."/>
            <person name="Karaoz U."/>
            <person name="Brodie E.L."/>
            <person name="Williams K.H."/>
            <person name="Hubbard S.S."/>
            <person name="Banfield J.F."/>
        </authorList>
    </citation>
    <scope>NUCLEOTIDE SEQUENCE [LARGE SCALE GENOMIC DNA]</scope>
</reference>
<evidence type="ECO:0000256" key="3">
    <source>
        <dbReference type="ARBA" id="ARBA00022603"/>
    </source>
</evidence>
<dbReference type="InterPro" id="IPR023397">
    <property type="entry name" value="SAM-dep_MeTrfase_MraW_recog"/>
</dbReference>
<dbReference type="PANTHER" id="PTHR11265:SF0">
    <property type="entry name" value="12S RRNA N4-METHYLCYTIDINE METHYLTRANSFERASE"/>
    <property type="match status" value="1"/>
</dbReference>
<comment type="subcellular location">
    <subcellularLocation>
        <location evidence="6">Cytoplasm</location>
    </subcellularLocation>
</comment>
<comment type="catalytic activity">
    <reaction evidence="6">
        <text>cytidine(1402) in 16S rRNA + S-adenosyl-L-methionine = N(4)-methylcytidine(1402) in 16S rRNA + S-adenosyl-L-homocysteine + H(+)</text>
        <dbReference type="Rhea" id="RHEA:42928"/>
        <dbReference type="Rhea" id="RHEA-COMP:10286"/>
        <dbReference type="Rhea" id="RHEA-COMP:10287"/>
        <dbReference type="ChEBI" id="CHEBI:15378"/>
        <dbReference type="ChEBI" id="CHEBI:57856"/>
        <dbReference type="ChEBI" id="CHEBI:59789"/>
        <dbReference type="ChEBI" id="CHEBI:74506"/>
        <dbReference type="ChEBI" id="CHEBI:82748"/>
        <dbReference type="EC" id="2.1.1.199"/>
    </reaction>
</comment>
<accession>A0A1F5SA12</accession>
<proteinExistence type="inferred from homology"/>
<dbReference type="Pfam" id="PF01795">
    <property type="entry name" value="Methyltransf_5"/>
    <property type="match status" value="1"/>
</dbReference>
<name>A0A1F5SA12_9BACT</name>
<dbReference type="NCBIfam" id="TIGR00006">
    <property type="entry name" value="16S rRNA (cytosine(1402)-N(4))-methyltransferase RsmH"/>
    <property type="match status" value="1"/>
</dbReference>
<evidence type="ECO:0000256" key="4">
    <source>
        <dbReference type="ARBA" id="ARBA00022679"/>
    </source>
</evidence>
<feature type="binding site" evidence="6">
    <location>
        <position position="112"/>
    </location>
    <ligand>
        <name>S-adenosyl-L-methionine</name>
        <dbReference type="ChEBI" id="CHEBI:59789"/>
    </ligand>
</feature>
<protein>
    <recommendedName>
        <fullName evidence="6">Ribosomal RNA small subunit methyltransferase H</fullName>
        <ecNumber evidence="6">2.1.1.199</ecNumber>
    </recommendedName>
    <alternativeName>
        <fullName evidence="6">16S rRNA m(4)C1402 methyltransferase</fullName>
    </alternativeName>
    <alternativeName>
        <fullName evidence="6">rRNA (cytosine-N(4)-)-methyltransferase RsmH</fullName>
    </alternativeName>
</protein>
<evidence type="ECO:0000313" key="8">
    <source>
        <dbReference type="Proteomes" id="UP000176877"/>
    </source>
</evidence>
<dbReference type="Proteomes" id="UP000176877">
    <property type="component" value="Unassembled WGS sequence"/>
</dbReference>
<dbReference type="SUPFAM" id="SSF53335">
    <property type="entry name" value="S-adenosyl-L-methionine-dependent methyltransferases"/>
    <property type="match status" value="1"/>
</dbReference>
<dbReference type="AlphaFoldDB" id="A0A1F5SA12"/>
<organism evidence="7 8">
    <name type="scientific">Candidatus Falkowbacteria bacterium RIFCSPHIGHO2_02_FULL_42_9</name>
    <dbReference type="NCBI Taxonomy" id="1797986"/>
    <lineage>
        <taxon>Bacteria</taxon>
        <taxon>Candidatus Falkowiibacteriota</taxon>
    </lineage>
</organism>
<sequence>MEYKHLPVMLKEVMEYLNPEPGNNYIDCTLGGGGYSKAILGRLGNEGKVLAIDLDNLAIANAALTLKLSIANHQLYLAHANFKNLSVIVKKYFTADARFDGIVLDLGLSSAQLEDRARGFSFNLTGAQLNMNFGGGITETAENIINSWDIKELAKIFRDYGEEKFAYKIALAIAAERRIKRIITTDQLVKIIAGAIPKRFQDKKTHPATKIFQSLRLAVNQELDNLRGALPQAVSLLKPGGKLAVISYHSLEDRIVKQYFRQAARDCLCPPIMPICQCGHKAELKILTRKVLRPTAEEVLKNPRSRSAKLRVVEKI</sequence>
<dbReference type="GO" id="GO:0005737">
    <property type="term" value="C:cytoplasm"/>
    <property type="evidence" value="ECO:0007669"/>
    <property type="project" value="UniProtKB-SubCell"/>
</dbReference>
<dbReference type="PIRSF" id="PIRSF004486">
    <property type="entry name" value="MraW"/>
    <property type="match status" value="1"/>
</dbReference>
<dbReference type="GO" id="GO:0071424">
    <property type="term" value="F:rRNA (cytosine-N4-)-methyltransferase activity"/>
    <property type="evidence" value="ECO:0007669"/>
    <property type="project" value="UniProtKB-UniRule"/>
</dbReference>
<feature type="binding site" evidence="6">
    <location>
        <position position="53"/>
    </location>
    <ligand>
        <name>S-adenosyl-L-methionine</name>
        <dbReference type="ChEBI" id="CHEBI:59789"/>
    </ligand>
</feature>
<comment type="caution">
    <text evidence="7">The sequence shown here is derived from an EMBL/GenBank/DDBJ whole genome shotgun (WGS) entry which is preliminary data.</text>
</comment>
<keyword evidence="4 6" id="KW-0808">Transferase</keyword>
<feature type="binding site" evidence="6">
    <location>
        <position position="82"/>
    </location>
    <ligand>
        <name>S-adenosyl-L-methionine</name>
        <dbReference type="ChEBI" id="CHEBI:59789"/>
    </ligand>
</feature>